<sequence>MTEEIVNFSSEHQRCIIESLIKSQTPQRFELHYIATDPTHIHALLAWRDERNVVPMRGLVNGSISRGLNAAIKQRTWLSEGGSRKRVRDREHFDYLMTVYLPKHSGWKWSLAKGFHR</sequence>
<evidence type="ECO:0000313" key="2">
    <source>
        <dbReference type="Proteomes" id="UP000317909"/>
    </source>
</evidence>
<dbReference type="GO" id="GO:0006313">
    <property type="term" value="P:DNA transposition"/>
    <property type="evidence" value="ECO:0007669"/>
    <property type="project" value="InterPro"/>
</dbReference>
<dbReference type="Proteomes" id="UP000317909">
    <property type="component" value="Chromosome"/>
</dbReference>
<dbReference type="EMBL" id="CP036339">
    <property type="protein sequence ID" value="QDT75399.1"/>
    <property type="molecule type" value="Genomic_DNA"/>
</dbReference>
<proteinExistence type="predicted"/>
<gene>
    <name evidence="1" type="ORF">I41_46090</name>
</gene>
<dbReference type="InterPro" id="IPR036515">
    <property type="entry name" value="Transposase_17_sf"/>
</dbReference>
<accession>A0A517U446</accession>
<dbReference type="OrthoDB" id="280734at2"/>
<name>A0A517U446_9BACT</name>
<reference evidence="1 2" key="1">
    <citation type="submission" date="2019-02" db="EMBL/GenBank/DDBJ databases">
        <title>Deep-cultivation of Planctomycetes and their phenomic and genomic characterization uncovers novel biology.</title>
        <authorList>
            <person name="Wiegand S."/>
            <person name="Jogler M."/>
            <person name="Boedeker C."/>
            <person name="Pinto D."/>
            <person name="Vollmers J."/>
            <person name="Rivas-Marin E."/>
            <person name="Kohn T."/>
            <person name="Peeters S.H."/>
            <person name="Heuer A."/>
            <person name="Rast P."/>
            <person name="Oberbeckmann S."/>
            <person name="Bunk B."/>
            <person name="Jeske O."/>
            <person name="Meyerdierks A."/>
            <person name="Storesund J.E."/>
            <person name="Kallscheuer N."/>
            <person name="Luecker S."/>
            <person name="Lage O.M."/>
            <person name="Pohl T."/>
            <person name="Merkel B.J."/>
            <person name="Hornburger P."/>
            <person name="Mueller R.-W."/>
            <person name="Bruemmer F."/>
            <person name="Labrenz M."/>
            <person name="Spormann A.M."/>
            <person name="Op den Camp H."/>
            <person name="Overmann J."/>
            <person name="Amann R."/>
            <person name="Jetten M.S.M."/>
            <person name="Mascher T."/>
            <person name="Medema M.H."/>
            <person name="Devos D.P."/>
            <person name="Kaster A.-K."/>
            <person name="Ovreas L."/>
            <person name="Rohde M."/>
            <person name="Galperin M.Y."/>
            <person name="Jogler C."/>
        </authorList>
    </citation>
    <scope>NUCLEOTIDE SEQUENCE [LARGE SCALE GENOMIC DNA]</scope>
    <source>
        <strain evidence="1 2">I41</strain>
    </source>
</reference>
<dbReference type="KEGG" id="llh:I41_46090"/>
<evidence type="ECO:0000313" key="1">
    <source>
        <dbReference type="EMBL" id="QDT75399.1"/>
    </source>
</evidence>
<dbReference type="RefSeq" id="WP_145435057.1">
    <property type="nucleotide sequence ID" value="NZ_CP036339.1"/>
</dbReference>
<dbReference type="GO" id="GO:0004803">
    <property type="term" value="F:transposase activity"/>
    <property type="evidence" value="ECO:0007669"/>
    <property type="project" value="InterPro"/>
</dbReference>
<dbReference type="GO" id="GO:0003677">
    <property type="term" value="F:DNA binding"/>
    <property type="evidence" value="ECO:0007669"/>
    <property type="project" value="InterPro"/>
</dbReference>
<dbReference type="AlphaFoldDB" id="A0A517U446"/>
<protein>
    <recommendedName>
        <fullName evidence="3">Transposase IS200 like protein</fullName>
    </recommendedName>
</protein>
<evidence type="ECO:0008006" key="3">
    <source>
        <dbReference type="Google" id="ProtNLM"/>
    </source>
</evidence>
<organism evidence="1 2">
    <name type="scientific">Lacipirellula limnantheis</name>
    <dbReference type="NCBI Taxonomy" id="2528024"/>
    <lineage>
        <taxon>Bacteria</taxon>
        <taxon>Pseudomonadati</taxon>
        <taxon>Planctomycetota</taxon>
        <taxon>Planctomycetia</taxon>
        <taxon>Pirellulales</taxon>
        <taxon>Lacipirellulaceae</taxon>
        <taxon>Lacipirellula</taxon>
    </lineage>
</organism>
<dbReference type="SUPFAM" id="SSF143422">
    <property type="entry name" value="Transposase IS200-like"/>
    <property type="match status" value="1"/>
</dbReference>
<keyword evidence="2" id="KW-1185">Reference proteome</keyword>